<name>A0AAE3JMP5_9SPIR</name>
<sequence>MEYRVHQKETFYFTLKILFTVVVVFFAVSALKNLTALGAEAAGPTAAVFVFYAVFIWLFIWFQKVLLIGHLKGNGVEITASQFPEAHEAYRKIAEGLQIRKIPPLFILQEGGALNAFAVRFSGRNYIAVYSEIFSMYESAPEIVQFVLAHELGHVKRNHLVKRFWTLPSAFVPFLEAAYSRSCEHTCDRIGAAFCGEKSIQGLILLAAGKDIFSKVKVESYIESAKTNNTAAVKFAQLFMSHPYIPLRIRDLQNQ</sequence>
<keyword evidence="8 12" id="KW-1133">Transmembrane helix</keyword>
<proteinExistence type="inferred from homology"/>
<keyword evidence="4 12" id="KW-0812">Transmembrane</keyword>
<comment type="caution">
    <text evidence="14">The sequence shown here is derived from an EMBL/GenBank/DDBJ whole genome shotgun (WGS) entry which is preliminary data.</text>
</comment>
<keyword evidence="3 11" id="KW-0645">Protease</keyword>
<gene>
    <name evidence="14" type="ORF">K7J14_14490</name>
</gene>
<evidence type="ECO:0000256" key="8">
    <source>
        <dbReference type="ARBA" id="ARBA00022989"/>
    </source>
</evidence>
<keyword evidence="2" id="KW-1003">Cell membrane</keyword>
<feature type="domain" description="Peptidase M48" evidence="13">
    <location>
        <begin position="172"/>
        <end position="254"/>
    </location>
</feature>
<dbReference type="RefSeq" id="WP_230757939.1">
    <property type="nucleotide sequence ID" value="NZ_JAINWA010000003.1"/>
</dbReference>
<comment type="similarity">
    <text evidence="11">Belongs to the peptidase M48 family.</text>
</comment>
<keyword evidence="15" id="KW-1185">Reference proteome</keyword>
<feature type="domain" description="Peptidase M48" evidence="13">
    <location>
        <begin position="82"/>
        <end position="165"/>
    </location>
</feature>
<dbReference type="Gene3D" id="3.30.2010.10">
    <property type="entry name" value="Metalloproteases ('zincins'), catalytic domain"/>
    <property type="match status" value="1"/>
</dbReference>
<dbReference type="InterPro" id="IPR001915">
    <property type="entry name" value="Peptidase_M48"/>
</dbReference>
<evidence type="ECO:0000259" key="13">
    <source>
        <dbReference type="Pfam" id="PF01435"/>
    </source>
</evidence>
<keyword evidence="10 12" id="KW-0472">Membrane</keyword>
<evidence type="ECO:0000256" key="11">
    <source>
        <dbReference type="RuleBase" id="RU003983"/>
    </source>
</evidence>
<evidence type="ECO:0000256" key="5">
    <source>
        <dbReference type="ARBA" id="ARBA00022723"/>
    </source>
</evidence>
<keyword evidence="7 11" id="KW-0862">Zinc</keyword>
<feature type="transmembrane region" description="Helical" evidence="12">
    <location>
        <begin position="43"/>
        <end position="62"/>
    </location>
</feature>
<protein>
    <submittedName>
        <fullName evidence="14">M48 family metallopeptidase</fullName>
    </submittedName>
</protein>
<evidence type="ECO:0000256" key="10">
    <source>
        <dbReference type="ARBA" id="ARBA00023136"/>
    </source>
</evidence>
<dbReference type="CDD" id="cd07325">
    <property type="entry name" value="M48_Ste24p_like"/>
    <property type="match status" value="1"/>
</dbReference>
<evidence type="ECO:0000256" key="2">
    <source>
        <dbReference type="ARBA" id="ARBA00022475"/>
    </source>
</evidence>
<dbReference type="Proteomes" id="UP001198163">
    <property type="component" value="Unassembled WGS sequence"/>
</dbReference>
<reference evidence="14" key="1">
    <citation type="submission" date="2021-08" db="EMBL/GenBank/DDBJ databases">
        <title>Comparative analyses of Brucepasteria parasyntrophica and Teretinema zuelzerae.</title>
        <authorList>
            <person name="Song Y."/>
            <person name="Brune A."/>
        </authorList>
    </citation>
    <scope>NUCLEOTIDE SEQUENCE</scope>
    <source>
        <strain evidence="14">DSM 1903</strain>
    </source>
</reference>
<dbReference type="GO" id="GO:0004222">
    <property type="term" value="F:metalloendopeptidase activity"/>
    <property type="evidence" value="ECO:0007669"/>
    <property type="project" value="InterPro"/>
</dbReference>
<keyword evidence="5" id="KW-0479">Metal-binding</keyword>
<dbReference type="GO" id="GO:0005886">
    <property type="term" value="C:plasma membrane"/>
    <property type="evidence" value="ECO:0007669"/>
    <property type="project" value="UniProtKB-SubCell"/>
</dbReference>
<dbReference type="GO" id="GO:0006508">
    <property type="term" value="P:proteolysis"/>
    <property type="evidence" value="ECO:0007669"/>
    <property type="project" value="UniProtKB-KW"/>
</dbReference>
<evidence type="ECO:0000313" key="14">
    <source>
        <dbReference type="EMBL" id="MCD1655904.1"/>
    </source>
</evidence>
<evidence type="ECO:0000256" key="1">
    <source>
        <dbReference type="ARBA" id="ARBA00004651"/>
    </source>
</evidence>
<evidence type="ECO:0000256" key="7">
    <source>
        <dbReference type="ARBA" id="ARBA00022833"/>
    </source>
</evidence>
<dbReference type="PANTHER" id="PTHR43221:SF1">
    <property type="entry name" value="PROTEASE HTPX"/>
    <property type="match status" value="1"/>
</dbReference>
<keyword evidence="6 11" id="KW-0378">Hydrolase</keyword>
<evidence type="ECO:0000256" key="9">
    <source>
        <dbReference type="ARBA" id="ARBA00023049"/>
    </source>
</evidence>
<organism evidence="14 15">
    <name type="scientific">Teretinema zuelzerae</name>
    <dbReference type="NCBI Taxonomy" id="156"/>
    <lineage>
        <taxon>Bacteria</taxon>
        <taxon>Pseudomonadati</taxon>
        <taxon>Spirochaetota</taxon>
        <taxon>Spirochaetia</taxon>
        <taxon>Spirochaetales</taxon>
        <taxon>Treponemataceae</taxon>
        <taxon>Teretinema</taxon>
    </lineage>
</organism>
<comment type="cofactor">
    <cofactor evidence="11">
        <name>Zn(2+)</name>
        <dbReference type="ChEBI" id="CHEBI:29105"/>
    </cofactor>
    <text evidence="11">Binds 1 zinc ion per subunit.</text>
</comment>
<feature type="transmembrane region" description="Helical" evidence="12">
    <location>
        <begin position="12"/>
        <end position="31"/>
    </location>
</feature>
<dbReference type="PANTHER" id="PTHR43221">
    <property type="entry name" value="PROTEASE HTPX"/>
    <property type="match status" value="1"/>
</dbReference>
<dbReference type="GO" id="GO:0046872">
    <property type="term" value="F:metal ion binding"/>
    <property type="evidence" value="ECO:0007669"/>
    <property type="project" value="UniProtKB-KW"/>
</dbReference>
<dbReference type="InterPro" id="IPR050083">
    <property type="entry name" value="HtpX_protease"/>
</dbReference>
<accession>A0AAE3JMP5</accession>
<evidence type="ECO:0000256" key="4">
    <source>
        <dbReference type="ARBA" id="ARBA00022692"/>
    </source>
</evidence>
<evidence type="ECO:0000313" key="15">
    <source>
        <dbReference type="Proteomes" id="UP001198163"/>
    </source>
</evidence>
<evidence type="ECO:0000256" key="12">
    <source>
        <dbReference type="SAM" id="Phobius"/>
    </source>
</evidence>
<dbReference type="Pfam" id="PF01435">
    <property type="entry name" value="Peptidase_M48"/>
    <property type="match status" value="2"/>
</dbReference>
<dbReference type="AlphaFoldDB" id="A0AAE3JMP5"/>
<comment type="subcellular location">
    <subcellularLocation>
        <location evidence="1">Cell membrane</location>
        <topology evidence="1">Multi-pass membrane protein</topology>
    </subcellularLocation>
</comment>
<evidence type="ECO:0000256" key="3">
    <source>
        <dbReference type="ARBA" id="ARBA00022670"/>
    </source>
</evidence>
<dbReference type="EMBL" id="JAINWA010000003">
    <property type="protein sequence ID" value="MCD1655904.1"/>
    <property type="molecule type" value="Genomic_DNA"/>
</dbReference>
<evidence type="ECO:0000256" key="6">
    <source>
        <dbReference type="ARBA" id="ARBA00022801"/>
    </source>
</evidence>
<keyword evidence="9 11" id="KW-0482">Metalloprotease</keyword>